<dbReference type="OrthoDB" id="6088at2"/>
<evidence type="ECO:0000313" key="2">
    <source>
        <dbReference type="EMBL" id="EHM12868.1"/>
    </source>
</evidence>
<dbReference type="eggNOG" id="COG0803">
    <property type="taxonomic scope" value="Bacteria"/>
</dbReference>
<accession>H0UJK0</accession>
<evidence type="ECO:0000256" key="1">
    <source>
        <dbReference type="SAM" id="SignalP"/>
    </source>
</evidence>
<gene>
    <name evidence="2" type="ORF">JonanDRAFT_0458</name>
</gene>
<dbReference type="STRING" id="885272.JonanDRAFT_0458"/>
<keyword evidence="1" id="KW-0732">Signal</keyword>
<keyword evidence="3" id="KW-1185">Reference proteome</keyword>
<dbReference type="PROSITE" id="PS51257">
    <property type="entry name" value="PROKAR_LIPOPROTEIN"/>
    <property type="match status" value="1"/>
</dbReference>
<dbReference type="SUPFAM" id="SSF53807">
    <property type="entry name" value="Helical backbone' metal receptor"/>
    <property type="match status" value="1"/>
</dbReference>
<dbReference type="Proteomes" id="UP000003806">
    <property type="component" value="Chromosome"/>
</dbReference>
<reference evidence="2 3" key="1">
    <citation type="submission" date="2011-11" db="EMBL/GenBank/DDBJ databases">
        <title>The Noncontiguous Finished genome of Jonquetella anthropi DSM 22815.</title>
        <authorList>
            <consortium name="US DOE Joint Genome Institute (JGI-PGF)"/>
            <person name="Lucas S."/>
            <person name="Copeland A."/>
            <person name="Lapidus A."/>
            <person name="Glavina del Rio T."/>
            <person name="Dalin E."/>
            <person name="Tice H."/>
            <person name="Bruce D."/>
            <person name="Goodwin L."/>
            <person name="Pitluck S."/>
            <person name="Peters L."/>
            <person name="Mikhailova N."/>
            <person name="Held B."/>
            <person name="Kyrpides N."/>
            <person name="Mavromatis K."/>
            <person name="Ivanova N."/>
            <person name="Markowitz V."/>
            <person name="Cheng J.-F."/>
            <person name="Hugenholtz P."/>
            <person name="Woyke T."/>
            <person name="Wu D."/>
            <person name="Gronow S."/>
            <person name="Wellnitz S."/>
            <person name="Brambilla E."/>
            <person name="Klenk H.-P."/>
            <person name="Eisen J.A."/>
        </authorList>
    </citation>
    <scope>NUCLEOTIDE SEQUENCE [LARGE SCALE GENOMIC DNA]</scope>
    <source>
        <strain evidence="2 3">DSM 22815</strain>
    </source>
</reference>
<protein>
    <submittedName>
        <fullName evidence="2">Uncharacterized protein</fullName>
    </submittedName>
</protein>
<dbReference type="EMBL" id="CM001376">
    <property type="protein sequence ID" value="EHM12868.1"/>
    <property type="molecule type" value="Genomic_DNA"/>
</dbReference>
<dbReference type="AlphaFoldDB" id="H0UJK0"/>
<dbReference type="RefSeq" id="WP_008520431.1">
    <property type="nucleotide sequence ID" value="NZ_CM001376.1"/>
</dbReference>
<organism evidence="2 3">
    <name type="scientific">Jonquetella anthropi DSM 22815</name>
    <dbReference type="NCBI Taxonomy" id="885272"/>
    <lineage>
        <taxon>Bacteria</taxon>
        <taxon>Thermotogati</taxon>
        <taxon>Synergistota</taxon>
        <taxon>Synergistia</taxon>
        <taxon>Synergistales</taxon>
        <taxon>Dethiosulfovibrionaceae</taxon>
        <taxon>Jonquetella</taxon>
    </lineage>
</organism>
<name>H0UJK0_9BACT</name>
<proteinExistence type="predicted"/>
<evidence type="ECO:0000313" key="3">
    <source>
        <dbReference type="Proteomes" id="UP000003806"/>
    </source>
</evidence>
<feature type="signal peptide" evidence="1">
    <location>
        <begin position="1"/>
        <end position="26"/>
    </location>
</feature>
<feature type="chain" id="PRO_5003541937" evidence="1">
    <location>
        <begin position="27"/>
        <end position="274"/>
    </location>
</feature>
<sequence>MRRGAARSAAVLALGLCLAVSSAACAASFDLMTTDPWLGSIGAFLGGTYLPVAPITPWQVDGKTEKHRWDGKTPLLALDVAQAKRFRLVGRDGRLLPHVSVLYDERPQTDGQPDEVFYLDPARLPYVAQKVMTVAASLQPKHYSFFQRRLAEFESRLNSTILSGRQQLSGRRFWELGGCLSVFWQALGCQVEKSGAEAKAEVQHWLSLPDSLRRKTSPPWKGATLIVDWTVSDSLARSLRGAPGVAFIDPPVGPQPLFALHDTFLKLGQERPCP</sequence>
<dbReference type="HOGENOM" id="CLU_982241_0_0_0"/>